<dbReference type="PROSITE" id="PS50072">
    <property type="entry name" value="CSA_PPIASE_2"/>
    <property type="match status" value="1"/>
</dbReference>
<proteinExistence type="predicted"/>
<keyword evidence="2" id="KW-0697">Rotamase</keyword>
<sequence length="288" mass="32179">MLGEMDTARQKRHWQRAHKSYRNALNFDPKDKATRRSMNKLASMMDEQAISLGGGLQMFDEGNPTPLGLVAMLVAAMLLLVSFKVISDWFDESENPVVTLEISYMPTGSTERTTVFIEIELYEDEAPLHVENFILLAEESRYDFTTFHRIIDGFMIQGGDFVNRDGSGGYTGKWYGYCDGKQFDSSNNRYSPESCDQSRWTLPDEADNGLLHIPGVLAMAKTSSPNTGSSQFYIVPEDSTPNHLDGVHTVFGMVVSGLDHVTAISEVATDSSDRPQDEVRLMHVTVND</sequence>
<dbReference type="AlphaFoldDB" id="A0A075FPZ7"/>
<dbReference type="GO" id="GO:0006457">
    <property type="term" value="P:protein folding"/>
    <property type="evidence" value="ECO:0007669"/>
    <property type="project" value="InterPro"/>
</dbReference>
<dbReference type="InterPro" id="IPR044666">
    <property type="entry name" value="Cyclophilin_A-like"/>
</dbReference>
<organism evidence="5">
    <name type="scientific">uncultured marine group II/III euryarchaeote AD1000_12_F09</name>
    <dbReference type="NCBI Taxonomy" id="1457727"/>
    <lineage>
        <taxon>Archaea</taxon>
        <taxon>Methanobacteriati</taxon>
        <taxon>Methanobacteriota</taxon>
        <taxon>environmental samples</taxon>
    </lineage>
</organism>
<name>A0A075FPZ7_9EURY</name>
<dbReference type="EC" id="5.2.1.8" evidence="1"/>
<accession>A0A075FPZ7</accession>
<evidence type="ECO:0000256" key="1">
    <source>
        <dbReference type="ARBA" id="ARBA00013194"/>
    </source>
</evidence>
<dbReference type="PROSITE" id="PS00170">
    <property type="entry name" value="CSA_PPIASE_1"/>
    <property type="match status" value="1"/>
</dbReference>
<keyword evidence="3 5" id="KW-0413">Isomerase</keyword>
<dbReference type="CDD" id="cd00317">
    <property type="entry name" value="cyclophilin"/>
    <property type="match status" value="1"/>
</dbReference>
<reference evidence="5" key="1">
    <citation type="journal article" date="2014" name="Genome Biol. Evol.">
        <title>Pangenome evidence for extensive interdomain horizontal transfer affecting lineage core and shell genes in uncultured planktonic thaumarchaeota and euryarchaeota.</title>
        <authorList>
            <person name="Deschamps P."/>
            <person name="Zivanovic Y."/>
            <person name="Moreira D."/>
            <person name="Rodriguez-Valera F."/>
            <person name="Lopez-Garcia P."/>
        </authorList>
    </citation>
    <scope>NUCLEOTIDE SEQUENCE</scope>
</reference>
<dbReference type="GO" id="GO:0003755">
    <property type="term" value="F:peptidyl-prolyl cis-trans isomerase activity"/>
    <property type="evidence" value="ECO:0007669"/>
    <property type="project" value="UniProtKB-KW"/>
</dbReference>
<dbReference type="PRINTS" id="PR00153">
    <property type="entry name" value="CSAPPISMRASE"/>
</dbReference>
<evidence type="ECO:0000259" key="4">
    <source>
        <dbReference type="PROSITE" id="PS50072"/>
    </source>
</evidence>
<dbReference type="PANTHER" id="PTHR45625:SF4">
    <property type="entry name" value="PEPTIDYLPROLYL ISOMERASE DOMAIN AND WD REPEAT-CONTAINING PROTEIN 1"/>
    <property type="match status" value="1"/>
</dbReference>
<dbReference type="InterPro" id="IPR029000">
    <property type="entry name" value="Cyclophilin-like_dom_sf"/>
</dbReference>
<dbReference type="PANTHER" id="PTHR45625">
    <property type="entry name" value="PEPTIDYL-PROLYL CIS-TRANS ISOMERASE-RELATED"/>
    <property type="match status" value="1"/>
</dbReference>
<dbReference type="Gene3D" id="2.40.100.10">
    <property type="entry name" value="Cyclophilin-like"/>
    <property type="match status" value="1"/>
</dbReference>
<dbReference type="SUPFAM" id="SSF50891">
    <property type="entry name" value="Cyclophilin-like"/>
    <property type="match status" value="1"/>
</dbReference>
<evidence type="ECO:0000256" key="2">
    <source>
        <dbReference type="ARBA" id="ARBA00023110"/>
    </source>
</evidence>
<evidence type="ECO:0000313" key="5">
    <source>
        <dbReference type="EMBL" id="AIE91576.1"/>
    </source>
</evidence>
<gene>
    <name evidence="5" type="primary">PPIB</name>
    <name evidence="5" type="synonym">ppiB</name>
</gene>
<feature type="domain" description="PPIase cyclophilin-type" evidence="4">
    <location>
        <begin position="104"/>
        <end position="286"/>
    </location>
</feature>
<dbReference type="Pfam" id="PF00160">
    <property type="entry name" value="Pro_isomerase"/>
    <property type="match status" value="1"/>
</dbReference>
<dbReference type="InterPro" id="IPR020892">
    <property type="entry name" value="Cyclophilin-type_PPIase_CS"/>
</dbReference>
<dbReference type="EMBL" id="KF900343">
    <property type="protein sequence ID" value="AIE91576.1"/>
    <property type="molecule type" value="Genomic_DNA"/>
</dbReference>
<protein>
    <recommendedName>
        <fullName evidence="1">peptidylprolyl isomerase</fullName>
        <ecNumber evidence="1">5.2.1.8</ecNumber>
    </recommendedName>
</protein>
<evidence type="ECO:0000256" key="3">
    <source>
        <dbReference type="ARBA" id="ARBA00023235"/>
    </source>
</evidence>
<dbReference type="InterPro" id="IPR002130">
    <property type="entry name" value="Cyclophilin-type_PPIase_dom"/>
</dbReference>